<dbReference type="InterPro" id="IPR008670">
    <property type="entry name" value="CoA_reduct_LuxC"/>
</dbReference>
<dbReference type="InterPro" id="IPR016161">
    <property type="entry name" value="Ald_DH/histidinol_DH"/>
</dbReference>
<keyword evidence="2" id="KW-0560">Oxidoreductase</keyword>
<gene>
    <name evidence="3" type="ORF">GWO12_13580</name>
</gene>
<evidence type="ECO:0000313" key="4">
    <source>
        <dbReference type="Proteomes" id="UP000702544"/>
    </source>
</evidence>
<dbReference type="GO" id="GO:0003995">
    <property type="term" value="F:acyl-CoA dehydrogenase activity"/>
    <property type="evidence" value="ECO:0007669"/>
    <property type="project" value="InterPro"/>
</dbReference>
<keyword evidence="1 2" id="KW-0521">NADP</keyword>
<comment type="similarity">
    <text evidence="2">Belongs to the LuxC family.</text>
</comment>
<reference evidence="3 4" key="1">
    <citation type="submission" date="2020-01" db="EMBL/GenBank/DDBJ databases">
        <title>Genomes assembled from Gulf of Kutch pelagic sediment metagenomes.</title>
        <authorList>
            <person name="Chandrashekar M."/>
            <person name="Mahajan M.S."/>
            <person name="Dave K.J."/>
            <person name="Vatsa P."/>
            <person name="Nathani N.M."/>
        </authorList>
    </citation>
    <scope>NUCLEOTIDE SEQUENCE [LARGE SCALE GENOMIC DNA]</scope>
    <source>
        <strain evidence="3">KS3-K002</strain>
    </source>
</reference>
<dbReference type="Pfam" id="PF05893">
    <property type="entry name" value="LuxC"/>
    <property type="match status" value="1"/>
</dbReference>
<dbReference type="EMBL" id="JAACAK010000113">
    <property type="protein sequence ID" value="NIR76121.1"/>
    <property type="molecule type" value="Genomic_DNA"/>
</dbReference>
<dbReference type="PIRSF" id="PIRSF009414">
    <property type="entry name" value="LuxC"/>
    <property type="match status" value="1"/>
</dbReference>
<proteinExistence type="inferred from homology"/>
<name>A0AAE4ZCQ6_9BACT</name>
<accession>A0AAE4ZCQ6</accession>
<protein>
    <recommendedName>
        <fullName evidence="2">Acyl-CoA reductase</fullName>
        <ecNumber evidence="2">1.2.1.50</ecNumber>
    </recommendedName>
</protein>
<sequence length="468" mass="50078">MADGAALEGYWLPGISEAPAERLEHEERAFGPGRVPIRVPVLTPRLLRSQLSALRDGTDRLRAWRSARIVEVIGAASRRLVEPGSPLREHLVEVMPELTGYSRPMIEIGLERMGDGWTAGALRRALEGELGSTEVLDEFRPRPGGGSCRAFGPALTFHVFSGNIPGVAVSSLIRALCVKSASFGKTAAGEPYLAVCFCRALAEEDAELAGCLAVSHWPGGSTDLEAVALEEAEAVVVYGSDETVADIGARVPPSTRLHAYPNRVGVAVVSRRALTSKAAPTLVRALASDVVMFDQQGCVSPHAIYVQRGGAVAPLELAERLADALVDLAERIPRGPPSAGESSLIHQLRAQAEMRGATVFASQRGTDWTVILEERSGFEPSPLNRVIQVHPIDDLSEALTLLRPVGRHLQTVALAADPSEVGDLAGELGAVGATRIVAPGEAPWPRSDWHHDGRFQYLDLVRFVDLEA</sequence>
<evidence type="ECO:0000256" key="2">
    <source>
        <dbReference type="PIRNR" id="PIRNR009414"/>
    </source>
</evidence>
<dbReference type="AlphaFoldDB" id="A0AAE4ZCQ6"/>
<comment type="catalytic activity">
    <reaction evidence="2">
        <text>a long-chain fatty aldehyde + NADP(+) + CoA = a long-chain fatty acyl-CoA + NADPH + H(+)</text>
        <dbReference type="Rhea" id="RHEA:15437"/>
        <dbReference type="ChEBI" id="CHEBI:15378"/>
        <dbReference type="ChEBI" id="CHEBI:17176"/>
        <dbReference type="ChEBI" id="CHEBI:57287"/>
        <dbReference type="ChEBI" id="CHEBI:57783"/>
        <dbReference type="ChEBI" id="CHEBI:58349"/>
        <dbReference type="ChEBI" id="CHEBI:83139"/>
        <dbReference type="EC" id="1.2.1.50"/>
    </reaction>
</comment>
<evidence type="ECO:0000256" key="1">
    <source>
        <dbReference type="ARBA" id="ARBA00022857"/>
    </source>
</evidence>
<organism evidence="3 4">
    <name type="scientific">Candidatus Kutchimonas denitrificans</name>
    <dbReference type="NCBI Taxonomy" id="3056748"/>
    <lineage>
        <taxon>Bacteria</taxon>
        <taxon>Pseudomonadati</taxon>
        <taxon>Gemmatimonadota</taxon>
        <taxon>Gemmatimonadia</taxon>
        <taxon>Candidatus Palauibacterales</taxon>
        <taxon>Candidatus Palauibacteraceae</taxon>
        <taxon>Candidatus Kutchimonas</taxon>
    </lineage>
</organism>
<dbReference type="SUPFAM" id="SSF53720">
    <property type="entry name" value="ALDH-like"/>
    <property type="match status" value="1"/>
</dbReference>
<dbReference type="GO" id="GO:0050062">
    <property type="term" value="F:long-chain-fatty-acyl-CoA reductase activity"/>
    <property type="evidence" value="ECO:0007669"/>
    <property type="project" value="UniProtKB-EC"/>
</dbReference>
<comment type="caution">
    <text evidence="3">The sequence shown here is derived from an EMBL/GenBank/DDBJ whole genome shotgun (WGS) entry which is preliminary data.</text>
</comment>
<dbReference type="Proteomes" id="UP000702544">
    <property type="component" value="Unassembled WGS sequence"/>
</dbReference>
<dbReference type="GO" id="GO:0008218">
    <property type="term" value="P:bioluminescence"/>
    <property type="evidence" value="ECO:0007669"/>
    <property type="project" value="InterPro"/>
</dbReference>
<evidence type="ECO:0000313" key="3">
    <source>
        <dbReference type="EMBL" id="NIR76121.1"/>
    </source>
</evidence>
<dbReference type="EC" id="1.2.1.50" evidence="2"/>